<gene>
    <name evidence="3" type="ORF">EH165_08855</name>
</gene>
<dbReference type="KEGG" id="nak:EH165_08855"/>
<evidence type="ECO:0000313" key="3">
    <source>
        <dbReference type="EMBL" id="AZI58231.1"/>
    </source>
</evidence>
<reference evidence="3 4" key="2">
    <citation type="submission" date="2018-12" db="EMBL/GenBank/DDBJ databases">
        <title>Nakamurella antarcticus sp. nov., isolated from Antarctica South Shetland Islands soil.</title>
        <authorList>
            <person name="Peng F."/>
        </authorList>
    </citation>
    <scope>NUCLEOTIDE SEQUENCE [LARGE SCALE GENOMIC DNA]</scope>
    <source>
        <strain evidence="3 4">S14-144</strain>
    </source>
</reference>
<evidence type="ECO:0000256" key="1">
    <source>
        <dbReference type="SAM" id="Phobius"/>
    </source>
</evidence>
<dbReference type="AlphaFoldDB" id="A0A3G8ZX44"/>
<dbReference type="InterPro" id="IPR051082">
    <property type="entry name" value="Pentapeptide-BTB/POZ_domain"/>
</dbReference>
<dbReference type="PANTHER" id="PTHR14136:SF17">
    <property type="entry name" value="BTB_POZ DOMAIN-CONTAINING PROTEIN KCTD9"/>
    <property type="match status" value="1"/>
</dbReference>
<sequence length="335" mass="34345">MRTFFTPIPRERGRATRLVRRAALASLASLAALLIGSQAMASSAAPQACAPLSGVQMAKHVFTAAEVSQRPNFSCADLRGASFVGLRLGQVNFVGANLTGAKLAGAELSQANFSKANLTGADLAGADLVQATLVGANLTGSSLVGADLGQAEAGGAVFTGADLSKAKLTQTNLTNAVMDQTNLSGTSFMQATLTGATLEGATGVVRWDIYVAVGALALLTLLIIGFLVTALTRNLQGASLVRVLTFGILGRVSLVLGIHFLLGGLIGVFGTVLLGPVAQMCSGPQCAIGIDRGMQGTFIGVGLIVVSTFLMAFARPGRAWLPLAFFLPSFFELNS</sequence>
<dbReference type="SUPFAM" id="SSF141571">
    <property type="entry name" value="Pentapeptide repeat-like"/>
    <property type="match status" value="1"/>
</dbReference>
<dbReference type="RefSeq" id="WP_124799140.1">
    <property type="nucleotide sequence ID" value="NZ_CP034170.1"/>
</dbReference>
<evidence type="ECO:0000313" key="4">
    <source>
        <dbReference type="Proteomes" id="UP000268084"/>
    </source>
</evidence>
<keyword evidence="1" id="KW-0812">Transmembrane</keyword>
<protein>
    <submittedName>
        <fullName evidence="3">Pentapeptide repeat-containing protein</fullName>
    </submittedName>
</protein>
<reference evidence="3 4" key="1">
    <citation type="submission" date="2018-11" db="EMBL/GenBank/DDBJ databases">
        <authorList>
            <person name="Da X."/>
        </authorList>
    </citation>
    <scope>NUCLEOTIDE SEQUENCE [LARGE SCALE GENOMIC DNA]</scope>
    <source>
        <strain evidence="3 4">S14-144</strain>
    </source>
</reference>
<feature type="transmembrane region" description="Helical" evidence="1">
    <location>
        <begin position="294"/>
        <end position="314"/>
    </location>
</feature>
<dbReference type="Gene3D" id="2.160.20.80">
    <property type="entry name" value="E3 ubiquitin-protein ligase SopA"/>
    <property type="match status" value="1"/>
</dbReference>
<dbReference type="Proteomes" id="UP000268084">
    <property type="component" value="Chromosome"/>
</dbReference>
<evidence type="ECO:0000256" key="2">
    <source>
        <dbReference type="SAM" id="SignalP"/>
    </source>
</evidence>
<keyword evidence="2" id="KW-0732">Signal</keyword>
<dbReference type="InterPro" id="IPR001646">
    <property type="entry name" value="5peptide_repeat"/>
</dbReference>
<accession>A0A3G8ZX44</accession>
<feature type="chain" id="PRO_5018117873" evidence="2">
    <location>
        <begin position="42"/>
        <end position="335"/>
    </location>
</feature>
<proteinExistence type="predicted"/>
<feature type="transmembrane region" description="Helical" evidence="1">
    <location>
        <begin position="252"/>
        <end position="274"/>
    </location>
</feature>
<feature type="signal peptide" evidence="2">
    <location>
        <begin position="1"/>
        <end position="41"/>
    </location>
</feature>
<keyword evidence="1" id="KW-1133">Transmembrane helix</keyword>
<keyword evidence="4" id="KW-1185">Reference proteome</keyword>
<dbReference type="PANTHER" id="PTHR14136">
    <property type="entry name" value="BTB_POZ DOMAIN-CONTAINING PROTEIN KCTD9"/>
    <property type="match status" value="1"/>
</dbReference>
<dbReference type="OrthoDB" id="4188337at2"/>
<name>A0A3G8ZX44_9ACTN</name>
<dbReference type="EMBL" id="CP034170">
    <property type="protein sequence ID" value="AZI58231.1"/>
    <property type="molecule type" value="Genomic_DNA"/>
</dbReference>
<organism evidence="3 4">
    <name type="scientific">Nakamurella antarctica</name>
    <dbReference type="NCBI Taxonomy" id="1902245"/>
    <lineage>
        <taxon>Bacteria</taxon>
        <taxon>Bacillati</taxon>
        <taxon>Actinomycetota</taxon>
        <taxon>Actinomycetes</taxon>
        <taxon>Nakamurellales</taxon>
        <taxon>Nakamurellaceae</taxon>
        <taxon>Nakamurella</taxon>
    </lineage>
</organism>
<dbReference type="Pfam" id="PF00805">
    <property type="entry name" value="Pentapeptide"/>
    <property type="match status" value="3"/>
</dbReference>
<keyword evidence="1" id="KW-0472">Membrane</keyword>
<feature type="transmembrane region" description="Helical" evidence="1">
    <location>
        <begin position="209"/>
        <end position="231"/>
    </location>
</feature>